<evidence type="ECO:0000313" key="1">
    <source>
        <dbReference type="EMBL" id="KAL3578588.1"/>
    </source>
</evidence>
<proteinExistence type="predicted"/>
<evidence type="ECO:0000313" key="2">
    <source>
        <dbReference type="Proteomes" id="UP000309997"/>
    </source>
</evidence>
<keyword evidence="2" id="KW-1185">Reference proteome</keyword>
<name>A0ACC4BJ21_POPAL</name>
<accession>A0ACC4BJ21</accession>
<organism evidence="1 2">
    <name type="scientific">Populus alba</name>
    <name type="common">White poplar</name>
    <dbReference type="NCBI Taxonomy" id="43335"/>
    <lineage>
        <taxon>Eukaryota</taxon>
        <taxon>Viridiplantae</taxon>
        <taxon>Streptophyta</taxon>
        <taxon>Embryophyta</taxon>
        <taxon>Tracheophyta</taxon>
        <taxon>Spermatophyta</taxon>
        <taxon>Magnoliopsida</taxon>
        <taxon>eudicotyledons</taxon>
        <taxon>Gunneridae</taxon>
        <taxon>Pentapetalae</taxon>
        <taxon>rosids</taxon>
        <taxon>fabids</taxon>
        <taxon>Malpighiales</taxon>
        <taxon>Salicaceae</taxon>
        <taxon>Saliceae</taxon>
        <taxon>Populus</taxon>
    </lineage>
</organism>
<sequence length="309" mass="33030">MASFTEINAITISLILILSFTLPASTSAQQQCDSASTGGCHDKAKSLQLKLIAIFSILVASMIGVCLPLFSRMIPALMPDRDLFVVVKAFASGVILATGYMHVLPDSFNDLMSDCLPINPWKKFPFTTFVAMLSAILTLVMDSFTMSFYKKHGFDKKGGGVDGEKVNNGERGLGNVENGGAHVGHCDGFNGGANDKDSMLLRNRVVAQAEYGMKIKAILVFFFSTTTPFGIVIGIGLSNVYSERSPTALIVVGLLNASSAGLLNYMALVDLLAADFMGPKLQDSMRLQAWSFIAVLLGAGGMSLMAKWA</sequence>
<dbReference type="EMBL" id="RCHU02000010">
    <property type="protein sequence ID" value="KAL3578588.1"/>
    <property type="molecule type" value="Genomic_DNA"/>
</dbReference>
<gene>
    <name evidence="1" type="ORF">D5086_020092</name>
</gene>
<dbReference type="Proteomes" id="UP000309997">
    <property type="component" value="Unassembled WGS sequence"/>
</dbReference>
<protein>
    <submittedName>
        <fullName evidence="1">Uncharacterized protein</fullName>
    </submittedName>
</protein>
<comment type="caution">
    <text evidence="1">The sequence shown here is derived from an EMBL/GenBank/DDBJ whole genome shotgun (WGS) entry which is preliminary data.</text>
</comment>
<reference evidence="1 2" key="1">
    <citation type="journal article" date="2024" name="Plant Biotechnol. J.">
        <title>Genome and CRISPR/Cas9 system of a widespread forest tree (Populus alba) in the world.</title>
        <authorList>
            <person name="Liu Y.J."/>
            <person name="Jiang P.F."/>
            <person name="Han X.M."/>
            <person name="Li X.Y."/>
            <person name="Wang H.M."/>
            <person name="Wang Y.J."/>
            <person name="Wang X.X."/>
            <person name="Zeng Q.Y."/>
        </authorList>
    </citation>
    <scope>NUCLEOTIDE SEQUENCE [LARGE SCALE GENOMIC DNA]</scope>
    <source>
        <strain evidence="2">cv. PAL-ZL1</strain>
    </source>
</reference>